<reference evidence="1 2" key="1">
    <citation type="submission" date="2019-05" db="EMBL/GenBank/DDBJ databases">
        <title>Another draft genome of Portunus trituberculatus and its Hox gene families provides insights of decapod evolution.</title>
        <authorList>
            <person name="Jeong J.-H."/>
            <person name="Song I."/>
            <person name="Kim S."/>
            <person name="Choi T."/>
            <person name="Kim D."/>
            <person name="Ryu S."/>
            <person name="Kim W."/>
        </authorList>
    </citation>
    <scope>NUCLEOTIDE SEQUENCE [LARGE SCALE GENOMIC DNA]</scope>
    <source>
        <tissue evidence="1">Muscle</tissue>
    </source>
</reference>
<accession>A0A5B7IL50</accession>
<gene>
    <name evidence="1" type="ORF">E2C01_080047</name>
</gene>
<organism evidence="1 2">
    <name type="scientific">Portunus trituberculatus</name>
    <name type="common">Swimming crab</name>
    <name type="synonym">Neptunus trituberculatus</name>
    <dbReference type="NCBI Taxonomy" id="210409"/>
    <lineage>
        <taxon>Eukaryota</taxon>
        <taxon>Metazoa</taxon>
        <taxon>Ecdysozoa</taxon>
        <taxon>Arthropoda</taxon>
        <taxon>Crustacea</taxon>
        <taxon>Multicrustacea</taxon>
        <taxon>Malacostraca</taxon>
        <taxon>Eumalacostraca</taxon>
        <taxon>Eucarida</taxon>
        <taxon>Decapoda</taxon>
        <taxon>Pleocyemata</taxon>
        <taxon>Brachyura</taxon>
        <taxon>Eubrachyura</taxon>
        <taxon>Portunoidea</taxon>
        <taxon>Portunidae</taxon>
        <taxon>Portuninae</taxon>
        <taxon>Portunus</taxon>
    </lineage>
</organism>
<sequence>MPRDNIQLLIRAAGAHVEAKSILLFELCLPRRRKHGLWCLAAQLDVTERKEVLICEEYWRLETHMTLTLSRPNGSPNAAFLPNAIS</sequence>
<dbReference type="AlphaFoldDB" id="A0A5B7IL50"/>
<protein>
    <submittedName>
        <fullName evidence="1">Uncharacterized protein</fullName>
    </submittedName>
</protein>
<dbReference type="EMBL" id="VSRR010067901">
    <property type="protein sequence ID" value="MPC85280.1"/>
    <property type="molecule type" value="Genomic_DNA"/>
</dbReference>
<name>A0A5B7IL50_PORTR</name>
<comment type="caution">
    <text evidence="1">The sequence shown here is derived from an EMBL/GenBank/DDBJ whole genome shotgun (WGS) entry which is preliminary data.</text>
</comment>
<keyword evidence="2" id="KW-1185">Reference proteome</keyword>
<dbReference type="Proteomes" id="UP000324222">
    <property type="component" value="Unassembled WGS sequence"/>
</dbReference>
<evidence type="ECO:0000313" key="1">
    <source>
        <dbReference type="EMBL" id="MPC85280.1"/>
    </source>
</evidence>
<evidence type="ECO:0000313" key="2">
    <source>
        <dbReference type="Proteomes" id="UP000324222"/>
    </source>
</evidence>
<proteinExistence type="predicted"/>